<dbReference type="GO" id="GO:0005840">
    <property type="term" value="C:ribosome"/>
    <property type="evidence" value="ECO:0007669"/>
    <property type="project" value="UniProtKB-KW"/>
</dbReference>
<dbReference type="GeneID" id="107111023"/>
<evidence type="ECO:0000256" key="8">
    <source>
        <dbReference type="ARBA" id="ARBA00035534"/>
    </source>
</evidence>
<dbReference type="SUPFAM" id="SSF55811">
    <property type="entry name" value="Nudix"/>
    <property type="match status" value="1"/>
</dbReference>
<evidence type="ECO:0000256" key="3">
    <source>
        <dbReference type="ARBA" id="ARBA00022946"/>
    </source>
</evidence>
<evidence type="ECO:0000256" key="7">
    <source>
        <dbReference type="ARBA" id="ARBA00035190"/>
    </source>
</evidence>
<dbReference type="CDD" id="cd04661">
    <property type="entry name" value="NUDIX_MRP_L46"/>
    <property type="match status" value="1"/>
</dbReference>
<dbReference type="Pfam" id="PF11788">
    <property type="entry name" value="MRP-L46"/>
    <property type="match status" value="1"/>
</dbReference>
<keyword evidence="5" id="KW-0496">Mitochondrion</keyword>
<protein>
    <recommendedName>
        <fullName evidence="7">Large ribosomal subunit protein mL46</fullName>
    </recommendedName>
    <alternativeName>
        <fullName evidence="8">39S ribosomal protein L46, mitochondrial</fullName>
    </alternativeName>
</protein>
<organism evidence="10 11">
    <name type="scientific">Gekko japonicus</name>
    <name type="common">Schlegel's Japanese gecko</name>
    <dbReference type="NCBI Taxonomy" id="146911"/>
    <lineage>
        <taxon>Eukaryota</taxon>
        <taxon>Metazoa</taxon>
        <taxon>Chordata</taxon>
        <taxon>Craniata</taxon>
        <taxon>Vertebrata</taxon>
        <taxon>Euteleostomi</taxon>
        <taxon>Lepidosauria</taxon>
        <taxon>Squamata</taxon>
        <taxon>Bifurcata</taxon>
        <taxon>Gekkota</taxon>
        <taxon>Gekkonidae</taxon>
        <taxon>Gekkoninae</taxon>
        <taxon>Gekko</taxon>
    </lineage>
</organism>
<dbReference type="PANTHER" id="PTHR13124:SF12">
    <property type="entry name" value="LARGE RIBOSOMAL SUBUNIT PROTEIN ML46"/>
    <property type="match status" value="1"/>
</dbReference>
<dbReference type="InterPro" id="IPR040008">
    <property type="entry name" value="Ribosomal_mL46"/>
</dbReference>
<keyword evidence="10" id="KW-1185">Reference proteome</keyword>
<keyword evidence="4 11" id="KW-0689">Ribosomal protein</keyword>
<evidence type="ECO:0000256" key="5">
    <source>
        <dbReference type="ARBA" id="ARBA00023128"/>
    </source>
</evidence>
<gene>
    <name evidence="11" type="primary">MRPL46</name>
</gene>
<dbReference type="InterPro" id="IPR021757">
    <property type="entry name" value="Ribosomal_mL46_N"/>
</dbReference>
<reference evidence="11" key="1">
    <citation type="submission" date="2025-08" db="UniProtKB">
        <authorList>
            <consortium name="RefSeq"/>
        </authorList>
    </citation>
    <scope>IDENTIFICATION</scope>
</reference>
<evidence type="ECO:0000259" key="9">
    <source>
        <dbReference type="Pfam" id="PF11788"/>
    </source>
</evidence>
<evidence type="ECO:0000256" key="4">
    <source>
        <dbReference type="ARBA" id="ARBA00022980"/>
    </source>
</evidence>
<comment type="subcellular location">
    <subcellularLocation>
        <location evidence="1">Mitochondrion</location>
    </subcellularLocation>
</comment>
<keyword evidence="3" id="KW-0809">Transit peptide</keyword>
<evidence type="ECO:0000313" key="11">
    <source>
        <dbReference type="RefSeq" id="XP_015267402.1"/>
    </source>
</evidence>
<accession>A0ABM1K115</accession>
<name>A0ABM1K115_GEKJA</name>
<dbReference type="RefSeq" id="XP_015267402.1">
    <property type="nucleotide sequence ID" value="XM_015411916.1"/>
</dbReference>
<dbReference type="PANTHER" id="PTHR13124">
    <property type="entry name" value="39S RIBOSOMAL PROTEIN L46, MITOCHONDRIAL PRECURSOR-RELATED"/>
    <property type="match status" value="1"/>
</dbReference>
<keyword evidence="6" id="KW-0687">Ribonucleoprotein</keyword>
<dbReference type="InterPro" id="IPR015797">
    <property type="entry name" value="NUDIX_hydrolase-like_dom_sf"/>
</dbReference>
<proteinExistence type="inferred from homology"/>
<dbReference type="Proteomes" id="UP000694871">
    <property type="component" value="Unplaced"/>
</dbReference>
<evidence type="ECO:0000256" key="2">
    <source>
        <dbReference type="ARBA" id="ARBA00009070"/>
    </source>
</evidence>
<evidence type="ECO:0000313" key="10">
    <source>
        <dbReference type="Proteomes" id="UP000694871"/>
    </source>
</evidence>
<comment type="similarity">
    <text evidence="2">Belongs to the mitochondrion-specific ribosomal protein mL46 family.</text>
</comment>
<feature type="domain" description="Large ribosomal subunit protein mL46 N-terminal" evidence="9">
    <location>
        <begin position="86"/>
        <end position="183"/>
    </location>
</feature>
<sequence>MKEMVAPKLNFKTPRRRRLPGRQEEPCCIVGRGGAIRPSIAVHCGKMAAPSYRALFGALHRWTWGAFGGSGHCRGLSSSVAAGSKWRLLGALCLQRPPRVTQPMNPFEKEMAELVEQMDLEKSLYSDHEIRCLAEEERLQRKKEKYDDDDDGGKEIVLAQDLEDAWEQKLRKFSLAPRITDADKDDDRTSLNRKLDQNLLLLVKQKIGNQEFWMLPQAEWQDGETLRATAERALAELSGRHWEAKFLGNAPCGFYKYKFPRVVQTDTGVGAKMFFFKALLQHSQLPLPKGKLDHVWVSKEELVDYLKPEYHSQVSQFLVDL</sequence>
<dbReference type="Gene3D" id="3.90.79.10">
    <property type="entry name" value="Nucleoside Triphosphate Pyrophosphohydrolase"/>
    <property type="match status" value="1"/>
</dbReference>
<dbReference type="InterPro" id="IPR033650">
    <property type="entry name" value="Ribosomal_mL46_NUDIX"/>
</dbReference>
<evidence type="ECO:0000256" key="6">
    <source>
        <dbReference type="ARBA" id="ARBA00023274"/>
    </source>
</evidence>
<evidence type="ECO:0000256" key="1">
    <source>
        <dbReference type="ARBA" id="ARBA00004173"/>
    </source>
</evidence>